<feature type="compositionally biased region" description="Basic and acidic residues" evidence="1">
    <location>
        <begin position="177"/>
        <end position="190"/>
    </location>
</feature>
<evidence type="ECO:0000313" key="2">
    <source>
        <dbReference type="EMBL" id="EHH12055.1"/>
    </source>
</evidence>
<keyword evidence="3" id="KW-1185">Reference proteome</keyword>
<reference evidence="2 3" key="1">
    <citation type="journal article" date="2012" name="J. Bacteriol.">
        <title>Draft Genome Sequence of Plant Growth-Promoting Rhizobium Mesorhizobium amorphae, Isolated from Zinc-Lead Mine Tailings.</title>
        <authorList>
            <person name="Hao X."/>
            <person name="Lin Y."/>
            <person name="Johnstone L."/>
            <person name="Baltrus D.A."/>
            <person name="Miller S.J."/>
            <person name="Wei G."/>
            <person name="Rensing C."/>
        </authorList>
    </citation>
    <scope>NUCLEOTIDE SEQUENCE [LARGE SCALE GENOMIC DNA]</scope>
    <source>
        <strain evidence="2 3">CCNWGS0123</strain>
    </source>
</reference>
<dbReference type="KEGG" id="mamo:A6B35_15375"/>
<proteinExistence type="predicted"/>
<evidence type="ECO:0000313" key="3">
    <source>
        <dbReference type="Proteomes" id="UP000002949"/>
    </source>
</evidence>
<organism evidence="2 3">
    <name type="scientific">Mesorhizobium amorphae CCNWGS0123</name>
    <dbReference type="NCBI Taxonomy" id="1082933"/>
    <lineage>
        <taxon>Bacteria</taxon>
        <taxon>Pseudomonadati</taxon>
        <taxon>Pseudomonadota</taxon>
        <taxon>Alphaproteobacteria</taxon>
        <taxon>Hyphomicrobiales</taxon>
        <taxon>Phyllobacteriaceae</taxon>
        <taxon>Mesorhizobium</taxon>
    </lineage>
</organism>
<protein>
    <submittedName>
        <fullName evidence="2">Uncharacterized protein</fullName>
    </submittedName>
</protein>
<dbReference type="RefSeq" id="WP_006201668.1">
    <property type="nucleotide sequence ID" value="NZ_AGSN01000087.1"/>
</dbReference>
<dbReference type="Proteomes" id="UP000002949">
    <property type="component" value="Unassembled WGS sequence"/>
</dbReference>
<gene>
    <name evidence="2" type="ORF">MEA186_10776</name>
</gene>
<feature type="region of interest" description="Disordered" evidence="1">
    <location>
        <begin position="166"/>
        <end position="200"/>
    </location>
</feature>
<sequence>MRDKDSMYGQAIWPDYPSDQDNAMHAVGCITSWWARIENVYEQFLYHEFEFSQVGFLRATLTNSQKVGLIRTSTALLRRTRPEMHEAIGTFLHYANICAENRNFIAHADIISDGKVGAMRVSKRANQFGGKDYVFHVSVADLRRMAQEMADIALFGRVIPLAARTPVPLPPVPPKPRKWDQLLPKEDRKNVPRPPETSEA</sequence>
<dbReference type="AlphaFoldDB" id="G6Y888"/>
<accession>G6Y888</accession>
<name>G6Y888_9HYPH</name>
<evidence type="ECO:0000256" key="1">
    <source>
        <dbReference type="SAM" id="MobiDB-lite"/>
    </source>
</evidence>
<dbReference type="EMBL" id="AGSN01000087">
    <property type="protein sequence ID" value="EHH12055.1"/>
    <property type="molecule type" value="Genomic_DNA"/>
</dbReference>